<feature type="compositionally biased region" description="Basic and acidic residues" evidence="1">
    <location>
        <begin position="113"/>
        <end position="130"/>
    </location>
</feature>
<dbReference type="AlphaFoldDB" id="A0A9W7YBV1"/>
<proteinExistence type="predicted"/>
<reference evidence="2" key="1">
    <citation type="submission" date="2022-07" db="EMBL/GenBank/DDBJ databases">
        <title>Phylogenomic reconstructions and comparative analyses of Kickxellomycotina fungi.</title>
        <authorList>
            <person name="Reynolds N.K."/>
            <person name="Stajich J.E."/>
            <person name="Barry K."/>
            <person name="Grigoriev I.V."/>
            <person name="Crous P."/>
            <person name="Smith M.E."/>
        </authorList>
    </citation>
    <scope>NUCLEOTIDE SEQUENCE</scope>
    <source>
        <strain evidence="2">BCRC 34381</strain>
    </source>
</reference>
<protein>
    <submittedName>
        <fullName evidence="2">Uncharacterized protein</fullName>
    </submittedName>
</protein>
<organism evidence="2 3">
    <name type="scientific">Coemansia biformis</name>
    <dbReference type="NCBI Taxonomy" id="1286918"/>
    <lineage>
        <taxon>Eukaryota</taxon>
        <taxon>Fungi</taxon>
        <taxon>Fungi incertae sedis</taxon>
        <taxon>Zoopagomycota</taxon>
        <taxon>Kickxellomycotina</taxon>
        <taxon>Kickxellomycetes</taxon>
        <taxon>Kickxellales</taxon>
        <taxon>Kickxellaceae</taxon>
        <taxon>Coemansia</taxon>
    </lineage>
</organism>
<sequence>MPTTPLPASIRKRSEQYAKNIHNRGHVKKSLNPKVEQRLEAERQQKQGLKTGQPVLGPSGRRVVVVLLLITLGSALYQILQPLLASLGRSAAPAPETSPNLSREQQARAAEAVLRELNRKATEKYLRTAKDYQPPAAPKEDNAGNDADGDDADDDGVWDEPARPAMEPLV</sequence>
<dbReference type="OrthoDB" id="5591801at2759"/>
<comment type="caution">
    <text evidence="2">The sequence shown here is derived from an EMBL/GenBank/DDBJ whole genome shotgun (WGS) entry which is preliminary data.</text>
</comment>
<dbReference type="EMBL" id="JANBOI010000504">
    <property type="protein sequence ID" value="KAJ1730089.1"/>
    <property type="molecule type" value="Genomic_DNA"/>
</dbReference>
<gene>
    <name evidence="2" type="ORF">LPJ61_003203</name>
</gene>
<feature type="region of interest" description="Disordered" evidence="1">
    <location>
        <begin position="89"/>
        <end position="170"/>
    </location>
</feature>
<keyword evidence="3" id="KW-1185">Reference proteome</keyword>
<accession>A0A9W7YBV1</accession>
<evidence type="ECO:0000313" key="2">
    <source>
        <dbReference type="EMBL" id="KAJ1730089.1"/>
    </source>
</evidence>
<dbReference type="Proteomes" id="UP001143981">
    <property type="component" value="Unassembled WGS sequence"/>
</dbReference>
<evidence type="ECO:0000256" key="1">
    <source>
        <dbReference type="SAM" id="MobiDB-lite"/>
    </source>
</evidence>
<evidence type="ECO:0000313" key="3">
    <source>
        <dbReference type="Proteomes" id="UP001143981"/>
    </source>
</evidence>
<name>A0A9W7YBV1_9FUNG</name>
<feature type="compositionally biased region" description="Acidic residues" evidence="1">
    <location>
        <begin position="147"/>
        <end position="158"/>
    </location>
</feature>